<keyword evidence="2" id="KW-1185">Reference proteome</keyword>
<comment type="caution">
    <text evidence="1">The sequence shown here is derived from an EMBL/GenBank/DDBJ whole genome shotgun (WGS) entry which is preliminary data.</text>
</comment>
<evidence type="ECO:0000313" key="1">
    <source>
        <dbReference type="EMBL" id="CAK5054655.1"/>
    </source>
</evidence>
<reference evidence="1" key="1">
    <citation type="submission" date="2023-11" db="EMBL/GenBank/DDBJ databases">
        <authorList>
            <person name="Poullet M."/>
        </authorList>
    </citation>
    <scope>NUCLEOTIDE SEQUENCE</scope>
    <source>
        <strain evidence="1">E1834</strain>
    </source>
</reference>
<evidence type="ECO:0000313" key="2">
    <source>
        <dbReference type="Proteomes" id="UP001497535"/>
    </source>
</evidence>
<gene>
    <name evidence="1" type="ORF">MENTE1834_LOCUS14469</name>
</gene>
<protein>
    <submittedName>
        <fullName evidence="1">Uncharacterized protein</fullName>
    </submittedName>
</protein>
<organism evidence="1 2">
    <name type="scientific">Meloidogyne enterolobii</name>
    <name type="common">Root-knot nematode worm</name>
    <name type="synonym">Meloidogyne mayaguensis</name>
    <dbReference type="NCBI Taxonomy" id="390850"/>
    <lineage>
        <taxon>Eukaryota</taxon>
        <taxon>Metazoa</taxon>
        <taxon>Ecdysozoa</taxon>
        <taxon>Nematoda</taxon>
        <taxon>Chromadorea</taxon>
        <taxon>Rhabditida</taxon>
        <taxon>Tylenchina</taxon>
        <taxon>Tylenchomorpha</taxon>
        <taxon>Tylenchoidea</taxon>
        <taxon>Meloidogynidae</taxon>
        <taxon>Meloidogyninae</taxon>
        <taxon>Meloidogyne</taxon>
    </lineage>
</organism>
<dbReference type="EMBL" id="CAVMJV010000015">
    <property type="protein sequence ID" value="CAK5054655.1"/>
    <property type="molecule type" value="Genomic_DNA"/>
</dbReference>
<dbReference type="Proteomes" id="UP001497535">
    <property type="component" value="Unassembled WGS sequence"/>
</dbReference>
<name>A0ACB0YN94_MELEN</name>
<proteinExistence type="predicted"/>
<accession>A0ACB0YN94</accession>
<sequence length="229" mass="27741">MESFLVDLYLVDCYAEIYLEFPNFPKNIDEMKIARYLLQQIFNSTFEYVNFSDFIFNPQIIELLFDEGKTKIPLQIHSKRARLYIRNKIDEYFYKFILNYLVVSHELILTLKRHTKKEHINNLFKFLTNGGNRFSYVYCEFHDLKLINLFIQYIETSKNISKMVKKISFERVRGDLLISERAENIERNEDIHYKYIKYQLSNKYNPKTMFSIYSIRSMFGLEATIKRID</sequence>